<dbReference type="Proteomes" id="UP000504636">
    <property type="component" value="Unplaced"/>
</dbReference>
<reference evidence="4" key="3">
    <citation type="submission" date="2025-04" db="UniProtKB">
        <authorList>
            <consortium name="RefSeq"/>
        </authorList>
    </citation>
    <scope>IDENTIFICATION</scope>
    <source>
        <strain evidence="4">CBS 304.34</strain>
    </source>
</reference>
<dbReference type="EMBL" id="MU003698">
    <property type="protein sequence ID" value="KAF2811958.1"/>
    <property type="molecule type" value="Genomic_DNA"/>
</dbReference>
<dbReference type="InterPro" id="IPR056632">
    <property type="entry name" value="DUF7730"/>
</dbReference>
<organism evidence="2">
    <name type="scientific">Mytilinidion resinicola</name>
    <dbReference type="NCBI Taxonomy" id="574789"/>
    <lineage>
        <taxon>Eukaryota</taxon>
        <taxon>Fungi</taxon>
        <taxon>Dikarya</taxon>
        <taxon>Ascomycota</taxon>
        <taxon>Pezizomycotina</taxon>
        <taxon>Dothideomycetes</taxon>
        <taxon>Pleosporomycetidae</taxon>
        <taxon>Mytilinidiales</taxon>
        <taxon>Mytilinidiaceae</taxon>
        <taxon>Mytilinidion</taxon>
    </lineage>
</organism>
<accession>A0A6A6YTQ7</accession>
<evidence type="ECO:0000313" key="3">
    <source>
        <dbReference type="Proteomes" id="UP000504636"/>
    </source>
</evidence>
<proteinExistence type="predicted"/>
<sequence>MSSVPLSTQSQSNFFVMLPPEIRLLIYALALQGEPDETLELTLLDDPHRPSFSVKYAHDSFPLSPPHIDQLLSLPKTCRLAYAECIHEFYARNTLSTNQLGCILFLPSALAPPLFQTIRALSLRCYARRRYCEYSYLDPAPDDEATWEAAWAVVAGMRGLKSLRVHIWQGHAFGLHGHHWSERQLLEPLTAIHGADSFIVTTSWVLDHTTPVEYRERCWPFQIQRGIIP</sequence>
<reference evidence="4" key="2">
    <citation type="submission" date="2020-04" db="EMBL/GenBank/DDBJ databases">
        <authorList>
            <consortium name="NCBI Genome Project"/>
        </authorList>
    </citation>
    <scope>NUCLEOTIDE SEQUENCE</scope>
    <source>
        <strain evidence="4">CBS 304.34</strain>
    </source>
</reference>
<dbReference type="OrthoDB" id="4757095at2759"/>
<protein>
    <recommendedName>
        <fullName evidence="1">DUF7730 domain-containing protein</fullName>
    </recommendedName>
</protein>
<evidence type="ECO:0000313" key="4">
    <source>
        <dbReference type="RefSeq" id="XP_033578922.1"/>
    </source>
</evidence>
<dbReference type="GeneID" id="54466276"/>
<evidence type="ECO:0000259" key="1">
    <source>
        <dbReference type="Pfam" id="PF24864"/>
    </source>
</evidence>
<gene>
    <name evidence="2 4" type="ORF">BDZ99DRAFT_519198</name>
</gene>
<keyword evidence="3" id="KW-1185">Reference proteome</keyword>
<dbReference type="AlphaFoldDB" id="A0A6A6YTQ7"/>
<dbReference type="RefSeq" id="XP_033578922.1">
    <property type="nucleotide sequence ID" value="XM_033725383.1"/>
</dbReference>
<evidence type="ECO:0000313" key="2">
    <source>
        <dbReference type="EMBL" id="KAF2811958.1"/>
    </source>
</evidence>
<name>A0A6A6YTQ7_9PEZI</name>
<feature type="domain" description="DUF7730" evidence="1">
    <location>
        <begin position="8"/>
        <end position="205"/>
    </location>
</feature>
<reference evidence="2 4" key="1">
    <citation type="journal article" date="2020" name="Stud. Mycol.">
        <title>101 Dothideomycetes genomes: a test case for predicting lifestyles and emergence of pathogens.</title>
        <authorList>
            <person name="Haridas S."/>
            <person name="Albert R."/>
            <person name="Binder M."/>
            <person name="Bloem J."/>
            <person name="Labutti K."/>
            <person name="Salamov A."/>
            <person name="Andreopoulos B."/>
            <person name="Baker S."/>
            <person name="Barry K."/>
            <person name="Bills G."/>
            <person name="Bluhm B."/>
            <person name="Cannon C."/>
            <person name="Castanera R."/>
            <person name="Culley D."/>
            <person name="Daum C."/>
            <person name="Ezra D."/>
            <person name="Gonzalez J."/>
            <person name="Henrissat B."/>
            <person name="Kuo A."/>
            <person name="Liang C."/>
            <person name="Lipzen A."/>
            <person name="Lutzoni F."/>
            <person name="Magnuson J."/>
            <person name="Mondo S."/>
            <person name="Nolan M."/>
            <person name="Ohm R."/>
            <person name="Pangilinan J."/>
            <person name="Park H.-J."/>
            <person name="Ramirez L."/>
            <person name="Alfaro M."/>
            <person name="Sun H."/>
            <person name="Tritt A."/>
            <person name="Yoshinaga Y."/>
            <person name="Zwiers L.-H."/>
            <person name="Turgeon B."/>
            <person name="Goodwin S."/>
            <person name="Spatafora J."/>
            <person name="Crous P."/>
            <person name="Grigoriev I."/>
        </authorList>
    </citation>
    <scope>NUCLEOTIDE SEQUENCE</scope>
    <source>
        <strain evidence="2 4">CBS 304.34</strain>
    </source>
</reference>
<dbReference type="Pfam" id="PF24864">
    <property type="entry name" value="DUF7730"/>
    <property type="match status" value="1"/>
</dbReference>
<dbReference type="PANTHER" id="PTHR38790">
    <property type="entry name" value="2EXR DOMAIN-CONTAINING PROTEIN-RELATED"/>
    <property type="match status" value="1"/>
</dbReference>